<keyword evidence="2" id="KW-0732">Signal</keyword>
<name>A0A922DKV7_CARIL</name>
<evidence type="ECO:0000256" key="1">
    <source>
        <dbReference type="SAM" id="MobiDB-lite"/>
    </source>
</evidence>
<feature type="chain" id="PRO_5037312234" evidence="2">
    <location>
        <begin position="26"/>
        <end position="89"/>
    </location>
</feature>
<proteinExistence type="predicted"/>
<feature type="signal peptide" evidence="2">
    <location>
        <begin position="1"/>
        <end position="25"/>
    </location>
</feature>
<feature type="region of interest" description="Disordered" evidence="1">
    <location>
        <begin position="67"/>
        <end position="89"/>
    </location>
</feature>
<evidence type="ECO:0000313" key="4">
    <source>
        <dbReference type="Proteomes" id="UP000811246"/>
    </source>
</evidence>
<dbReference type="EMBL" id="CM031835">
    <property type="protein sequence ID" value="KAG6686147.1"/>
    <property type="molecule type" value="Genomic_DNA"/>
</dbReference>
<protein>
    <submittedName>
        <fullName evidence="3">Uncharacterized protein</fullName>
    </submittedName>
</protein>
<organism evidence="3 4">
    <name type="scientific">Carya illinoinensis</name>
    <name type="common">Pecan</name>
    <dbReference type="NCBI Taxonomy" id="32201"/>
    <lineage>
        <taxon>Eukaryota</taxon>
        <taxon>Viridiplantae</taxon>
        <taxon>Streptophyta</taxon>
        <taxon>Embryophyta</taxon>
        <taxon>Tracheophyta</taxon>
        <taxon>Spermatophyta</taxon>
        <taxon>Magnoliopsida</taxon>
        <taxon>eudicotyledons</taxon>
        <taxon>Gunneridae</taxon>
        <taxon>Pentapetalae</taxon>
        <taxon>rosids</taxon>
        <taxon>fabids</taxon>
        <taxon>Fagales</taxon>
        <taxon>Juglandaceae</taxon>
        <taxon>Carya</taxon>
    </lineage>
</organism>
<evidence type="ECO:0000256" key="2">
    <source>
        <dbReference type="SAM" id="SignalP"/>
    </source>
</evidence>
<evidence type="ECO:0000313" key="3">
    <source>
        <dbReference type="EMBL" id="KAG6686147.1"/>
    </source>
</evidence>
<comment type="caution">
    <text evidence="3">The sequence shown here is derived from an EMBL/GenBank/DDBJ whole genome shotgun (WGS) entry which is preliminary data.</text>
</comment>
<sequence length="89" mass="9877">MMRLGFKRYLSFLVFTILLASNMSAAGIREKMVIGNNNKYVQDREGFPRTVSLVAVHLEVYAPHGPASRRVALSPPPPPRGPDSNTPRL</sequence>
<accession>A0A922DKV7</accession>
<dbReference type="AlphaFoldDB" id="A0A922DKV7"/>
<gene>
    <name evidence="3" type="ORF">I3842_11G002500</name>
</gene>
<dbReference type="Proteomes" id="UP000811246">
    <property type="component" value="Chromosome 11"/>
</dbReference>
<reference evidence="3" key="1">
    <citation type="submission" date="2021-01" db="EMBL/GenBank/DDBJ databases">
        <authorList>
            <person name="Lovell J.T."/>
            <person name="Bentley N."/>
            <person name="Bhattarai G."/>
            <person name="Jenkins J.W."/>
            <person name="Sreedasyam A."/>
            <person name="Alarcon Y."/>
            <person name="Bock C."/>
            <person name="Boston L."/>
            <person name="Carlson J."/>
            <person name="Cervantes K."/>
            <person name="Clermont K."/>
            <person name="Krom N."/>
            <person name="Kubenka K."/>
            <person name="Mamidi S."/>
            <person name="Mattison C."/>
            <person name="Monteros M."/>
            <person name="Pisani C."/>
            <person name="Plott C."/>
            <person name="Rajasekar S."/>
            <person name="Rhein H.S."/>
            <person name="Rohla C."/>
            <person name="Song M."/>
            <person name="Hilaire R.S."/>
            <person name="Shu S."/>
            <person name="Wells L."/>
            <person name="Wang X."/>
            <person name="Webber J."/>
            <person name="Heerema R.J."/>
            <person name="Klein P."/>
            <person name="Conner P."/>
            <person name="Grauke L."/>
            <person name="Grimwood J."/>
            <person name="Schmutz J."/>
            <person name="Randall J.J."/>
        </authorList>
    </citation>
    <scope>NUCLEOTIDE SEQUENCE</scope>
    <source>
        <tissue evidence="3">Leaf</tissue>
    </source>
</reference>